<proteinExistence type="predicted"/>
<sequence length="155" mass="17507">MVSELGYRSEEKKMASFTQALTGLSKDGKEEVTTEASPIPTLIINPTASFESSPIQITPYKLNGKNFLQWSRSIQMIIRGRGKIGFFDGSIKRPDSTDPSYTTWDTQNALVMSWLIGSMEERIGALYLVHTIAKIIWDKVKLAYSDWRIQHSCVN</sequence>
<dbReference type="PANTHER" id="PTHR37610">
    <property type="entry name" value="CCHC-TYPE DOMAIN-CONTAINING PROTEIN"/>
    <property type="match status" value="1"/>
</dbReference>
<protein>
    <submittedName>
        <fullName evidence="2">Retrotransposon gag protein</fullName>
    </submittedName>
</protein>
<dbReference type="EMBL" id="JBFOLK010000009">
    <property type="protein sequence ID" value="KAL2486777.1"/>
    <property type="molecule type" value="Genomic_DNA"/>
</dbReference>
<dbReference type="Pfam" id="PF14244">
    <property type="entry name" value="Retrotran_gag_3"/>
    <property type="match status" value="1"/>
</dbReference>
<reference evidence="3" key="1">
    <citation type="submission" date="2024-07" db="EMBL/GenBank/DDBJ databases">
        <title>Two chromosome-level genome assemblies of Korean endemic species Abeliophyllum distichum and Forsythia ovata (Oleaceae).</title>
        <authorList>
            <person name="Jang H."/>
        </authorList>
    </citation>
    <scope>NUCLEOTIDE SEQUENCE [LARGE SCALE GENOMIC DNA]</scope>
</reference>
<accession>A0ABD1REE1</accession>
<evidence type="ECO:0000313" key="2">
    <source>
        <dbReference type="EMBL" id="KAL2486777.1"/>
    </source>
</evidence>
<evidence type="ECO:0000259" key="1">
    <source>
        <dbReference type="Pfam" id="PF14244"/>
    </source>
</evidence>
<gene>
    <name evidence="2" type="ORF">Adt_31533</name>
</gene>
<evidence type="ECO:0000313" key="3">
    <source>
        <dbReference type="Proteomes" id="UP001604336"/>
    </source>
</evidence>
<dbReference type="PANTHER" id="PTHR37610:SF40">
    <property type="entry name" value="OS01G0909600 PROTEIN"/>
    <property type="match status" value="1"/>
</dbReference>
<comment type="caution">
    <text evidence="2">The sequence shown here is derived from an EMBL/GenBank/DDBJ whole genome shotgun (WGS) entry which is preliminary data.</text>
</comment>
<dbReference type="AlphaFoldDB" id="A0ABD1REE1"/>
<name>A0ABD1REE1_9LAMI</name>
<dbReference type="InterPro" id="IPR029472">
    <property type="entry name" value="Copia-like_N"/>
</dbReference>
<dbReference type="Proteomes" id="UP001604336">
    <property type="component" value="Unassembled WGS sequence"/>
</dbReference>
<keyword evidence="3" id="KW-1185">Reference proteome</keyword>
<organism evidence="2 3">
    <name type="scientific">Abeliophyllum distichum</name>
    <dbReference type="NCBI Taxonomy" id="126358"/>
    <lineage>
        <taxon>Eukaryota</taxon>
        <taxon>Viridiplantae</taxon>
        <taxon>Streptophyta</taxon>
        <taxon>Embryophyta</taxon>
        <taxon>Tracheophyta</taxon>
        <taxon>Spermatophyta</taxon>
        <taxon>Magnoliopsida</taxon>
        <taxon>eudicotyledons</taxon>
        <taxon>Gunneridae</taxon>
        <taxon>Pentapetalae</taxon>
        <taxon>asterids</taxon>
        <taxon>lamiids</taxon>
        <taxon>Lamiales</taxon>
        <taxon>Oleaceae</taxon>
        <taxon>Forsythieae</taxon>
        <taxon>Abeliophyllum</taxon>
    </lineage>
</organism>
<feature type="domain" description="Retrotransposon Copia-like N-terminal" evidence="1">
    <location>
        <begin position="55"/>
        <end position="95"/>
    </location>
</feature>